<reference evidence="2 3" key="1">
    <citation type="submission" date="2017-12" db="EMBL/GenBank/DDBJ databases">
        <title>Comparative genomics of Botrytis spp.</title>
        <authorList>
            <person name="Valero-Jimenez C.A."/>
            <person name="Tapia P."/>
            <person name="Veloso J."/>
            <person name="Silva-Moreno E."/>
            <person name="Staats M."/>
            <person name="Valdes J.H."/>
            <person name="Van Kan J.A.L."/>
        </authorList>
    </citation>
    <scope>NUCLEOTIDE SEQUENCE [LARGE SCALE GENOMIC DNA]</scope>
    <source>
        <strain evidence="2 3">Bt9001</strain>
    </source>
</reference>
<feature type="compositionally biased region" description="Low complexity" evidence="1">
    <location>
        <begin position="25"/>
        <end position="39"/>
    </location>
</feature>
<protein>
    <submittedName>
        <fullName evidence="2">Uncharacterized protein</fullName>
    </submittedName>
</protein>
<keyword evidence="3" id="KW-1185">Reference proteome</keyword>
<sequence length="182" mass="20237">MSRSVASSLSSGSSSSSSRGKRGRAPSSASSSARPATVEEVGEDVHGEDSEDEDEDVNEGGENEEDEEGEESEDEEDEEETKPSPSRLDVSIQTSITDFSLNTGMNILIINERPNLLAQEEEGEEEEVLPVVHLDIQQVPREDDMAHLEGMRREKEEWKVRRVDGEEKLKVKMKKDRDFGEG</sequence>
<evidence type="ECO:0000256" key="1">
    <source>
        <dbReference type="SAM" id="MobiDB-lite"/>
    </source>
</evidence>
<evidence type="ECO:0000313" key="2">
    <source>
        <dbReference type="EMBL" id="TGO09155.1"/>
    </source>
</evidence>
<dbReference type="AlphaFoldDB" id="A0A4Z1EAB9"/>
<organism evidence="2 3">
    <name type="scientific">Botrytis tulipae</name>
    <dbReference type="NCBI Taxonomy" id="87230"/>
    <lineage>
        <taxon>Eukaryota</taxon>
        <taxon>Fungi</taxon>
        <taxon>Dikarya</taxon>
        <taxon>Ascomycota</taxon>
        <taxon>Pezizomycotina</taxon>
        <taxon>Leotiomycetes</taxon>
        <taxon>Helotiales</taxon>
        <taxon>Sclerotiniaceae</taxon>
        <taxon>Botrytis</taxon>
    </lineage>
</organism>
<evidence type="ECO:0000313" key="3">
    <source>
        <dbReference type="Proteomes" id="UP000297777"/>
    </source>
</evidence>
<gene>
    <name evidence="2" type="ORF">BTUL_0177g00140</name>
</gene>
<name>A0A4Z1EAB9_9HELO</name>
<accession>A0A4Z1EAB9</accession>
<dbReference type="Proteomes" id="UP000297777">
    <property type="component" value="Unassembled WGS sequence"/>
</dbReference>
<feature type="region of interest" description="Disordered" evidence="1">
    <location>
        <begin position="1"/>
        <end position="93"/>
    </location>
</feature>
<feature type="compositionally biased region" description="Low complexity" evidence="1">
    <location>
        <begin position="1"/>
        <end position="18"/>
    </location>
</feature>
<comment type="caution">
    <text evidence="2">The sequence shown here is derived from an EMBL/GenBank/DDBJ whole genome shotgun (WGS) entry which is preliminary data.</text>
</comment>
<dbReference type="OrthoDB" id="10603254at2759"/>
<dbReference type="EMBL" id="PQXH01000177">
    <property type="protein sequence ID" value="TGO09155.1"/>
    <property type="molecule type" value="Genomic_DNA"/>
</dbReference>
<feature type="compositionally biased region" description="Acidic residues" evidence="1">
    <location>
        <begin position="49"/>
        <end position="80"/>
    </location>
</feature>
<proteinExistence type="predicted"/>